<comment type="caution">
    <text evidence="4">The sequence shown here is derived from an EMBL/GenBank/DDBJ whole genome shotgun (WGS) entry which is preliminary data.</text>
</comment>
<dbReference type="SUPFAM" id="SSF52833">
    <property type="entry name" value="Thioredoxin-like"/>
    <property type="match status" value="1"/>
</dbReference>
<reference evidence="4 5" key="1">
    <citation type="submission" date="2020-08" db="EMBL/GenBank/DDBJ databases">
        <title>Plant Genome Project.</title>
        <authorList>
            <person name="Zhang R.-G."/>
        </authorList>
    </citation>
    <scope>NUCLEOTIDE SEQUENCE [LARGE SCALE GENOMIC DNA]</scope>
    <source>
        <tissue evidence="4">Rhizome</tissue>
    </source>
</reference>
<dbReference type="Gene3D" id="3.40.30.10">
    <property type="entry name" value="Glutaredoxin"/>
    <property type="match status" value="1"/>
</dbReference>
<gene>
    <name evidence="4" type="ORF">ZIOFF_075730</name>
</gene>
<dbReference type="InterPro" id="IPR000889">
    <property type="entry name" value="Glutathione_peroxidase"/>
</dbReference>
<evidence type="ECO:0000313" key="5">
    <source>
        <dbReference type="Proteomes" id="UP000734854"/>
    </source>
</evidence>
<keyword evidence="5" id="KW-1185">Reference proteome</keyword>
<dbReference type="AlphaFoldDB" id="A0A8J5CPY4"/>
<proteinExistence type="inferred from homology"/>
<name>A0A8J5CPY4_ZINOF</name>
<dbReference type="InterPro" id="IPR029759">
    <property type="entry name" value="GPX_AS"/>
</dbReference>
<dbReference type="PROSITE" id="PS51355">
    <property type="entry name" value="GLUTATHIONE_PEROXID_3"/>
    <property type="match status" value="1"/>
</dbReference>
<dbReference type="PROSITE" id="PS00460">
    <property type="entry name" value="GLUTATHIONE_PEROXID_1"/>
    <property type="match status" value="1"/>
</dbReference>
<sequence>MQLRPFVIRFVPIKRRLREGRGSDEGGRPDRRNGWFPIRTECNLHSRIHRQVRGFFVLVQDGIGNDVNLGIYKGKVLLVVNVASKCGFTEKNYTQLTELYNKYKGKGMFSYSNQKLLFME</sequence>
<dbReference type="EMBL" id="JACMSC010000161">
    <property type="protein sequence ID" value="KAG6466462.1"/>
    <property type="molecule type" value="Genomic_DNA"/>
</dbReference>
<dbReference type="PANTHER" id="PTHR11592">
    <property type="entry name" value="GLUTATHIONE PEROXIDASE"/>
    <property type="match status" value="1"/>
</dbReference>
<evidence type="ECO:0000313" key="4">
    <source>
        <dbReference type="EMBL" id="KAG6466462.1"/>
    </source>
</evidence>
<evidence type="ECO:0008006" key="6">
    <source>
        <dbReference type="Google" id="ProtNLM"/>
    </source>
</evidence>
<evidence type="ECO:0000256" key="2">
    <source>
        <dbReference type="ARBA" id="ARBA00022559"/>
    </source>
</evidence>
<dbReference type="Proteomes" id="UP000734854">
    <property type="component" value="Unassembled WGS sequence"/>
</dbReference>
<dbReference type="GO" id="GO:0004601">
    <property type="term" value="F:peroxidase activity"/>
    <property type="evidence" value="ECO:0007669"/>
    <property type="project" value="UniProtKB-KW"/>
</dbReference>
<dbReference type="PANTHER" id="PTHR11592:SF17">
    <property type="entry name" value="GLUTATHIONE PEROXIDASE 5-RELATED"/>
    <property type="match status" value="1"/>
</dbReference>
<evidence type="ECO:0000256" key="1">
    <source>
        <dbReference type="ARBA" id="ARBA00006926"/>
    </source>
</evidence>
<keyword evidence="2" id="KW-0575">Peroxidase</keyword>
<dbReference type="Pfam" id="PF00255">
    <property type="entry name" value="GSHPx"/>
    <property type="match status" value="1"/>
</dbReference>
<keyword evidence="3" id="KW-0560">Oxidoreductase</keyword>
<dbReference type="GO" id="GO:0005829">
    <property type="term" value="C:cytosol"/>
    <property type="evidence" value="ECO:0007669"/>
    <property type="project" value="TreeGrafter"/>
</dbReference>
<dbReference type="GO" id="GO:0006979">
    <property type="term" value="P:response to oxidative stress"/>
    <property type="evidence" value="ECO:0007669"/>
    <property type="project" value="InterPro"/>
</dbReference>
<dbReference type="InterPro" id="IPR036249">
    <property type="entry name" value="Thioredoxin-like_sf"/>
</dbReference>
<organism evidence="4 5">
    <name type="scientific">Zingiber officinale</name>
    <name type="common">Ginger</name>
    <name type="synonym">Amomum zingiber</name>
    <dbReference type="NCBI Taxonomy" id="94328"/>
    <lineage>
        <taxon>Eukaryota</taxon>
        <taxon>Viridiplantae</taxon>
        <taxon>Streptophyta</taxon>
        <taxon>Embryophyta</taxon>
        <taxon>Tracheophyta</taxon>
        <taxon>Spermatophyta</taxon>
        <taxon>Magnoliopsida</taxon>
        <taxon>Liliopsida</taxon>
        <taxon>Zingiberales</taxon>
        <taxon>Zingiberaceae</taxon>
        <taxon>Zingiber</taxon>
    </lineage>
</organism>
<protein>
    <recommendedName>
        <fullName evidence="6">Glutathione peroxidase</fullName>
    </recommendedName>
</protein>
<accession>A0A8J5CPY4</accession>
<comment type="similarity">
    <text evidence="1">Belongs to the glutathione peroxidase family.</text>
</comment>
<evidence type="ECO:0000256" key="3">
    <source>
        <dbReference type="ARBA" id="ARBA00023002"/>
    </source>
</evidence>